<keyword evidence="2" id="KW-1185">Reference proteome</keyword>
<evidence type="ECO:0000313" key="1">
    <source>
        <dbReference type="EMBL" id="GGI09192.1"/>
    </source>
</evidence>
<name>A0ABQ2BA82_9MICO</name>
<comment type="caution">
    <text evidence="1">The sequence shown here is derived from an EMBL/GenBank/DDBJ whole genome shotgun (WGS) entry which is preliminary data.</text>
</comment>
<evidence type="ECO:0000313" key="2">
    <source>
        <dbReference type="Proteomes" id="UP000632535"/>
    </source>
</evidence>
<proteinExistence type="predicted"/>
<organism evidence="1 2">
    <name type="scientific">Isoptericola cucumis</name>
    <dbReference type="NCBI Taxonomy" id="1776856"/>
    <lineage>
        <taxon>Bacteria</taxon>
        <taxon>Bacillati</taxon>
        <taxon>Actinomycetota</taxon>
        <taxon>Actinomycetes</taxon>
        <taxon>Micrococcales</taxon>
        <taxon>Promicromonosporaceae</taxon>
        <taxon>Isoptericola</taxon>
    </lineage>
</organism>
<dbReference type="EMBL" id="BMDG01000008">
    <property type="protein sequence ID" value="GGI09192.1"/>
    <property type="molecule type" value="Genomic_DNA"/>
</dbReference>
<sequence length="107" mass="10007">MAHLDLDTTALAAGGARARAAVSALAASPVVGGTDDASTLAVAGDPVLAGALVDLAAAWAATRTALTDDLDALAGALSAASEIFGQAEQVAAGRLGELLAPAGGGGA</sequence>
<accession>A0ABQ2BA82</accession>
<dbReference type="Proteomes" id="UP000632535">
    <property type="component" value="Unassembled WGS sequence"/>
</dbReference>
<reference evidence="2" key="1">
    <citation type="journal article" date="2019" name="Int. J. Syst. Evol. Microbiol.">
        <title>The Global Catalogue of Microorganisms (GCM) 10K type strain sequencing project: providing services to taxonomists for standard genome sequencing and annotation.</title>
        <authorList>
            <consortium name="The Broad Institute Genomics Platform"/>
            <consortium name="The Broad Institute Genome Sequencing Center for Infectious Disease"/>
            <person name="Wu L."/>
            <person name="Ma J."/>
        </authorList>
    </citation>
    <scope>NUCLEOTIDE SEQUENCE [LARGE SCALE GENOMIC DNA]</scope>
    <source>
        <strain evidence="2">CCM 8653</strain>
    </source>
</reference>
<protein>
    <recommendedName>
        <fullName evidence="3">Excreted virulence factor EspC (Type VII ESX diderm)</fullName>
    </recommendedName>
</protein>
<evidence type="ECO:0008006" key="3">
    <source>
        <dbReference type="Google" id="ProtNLM"/>
    </source>
</evidence>
<dbReference type="RefSeq" id="WP_188524039.1">
    <property type="nucleotide sequence ID" value="NZ_BMDG01000008.1"/>
</dbReference>
<gene>
    <name evidence="1" type="ORF">GCM10007368_24940</name>
</gene>